<reference evidence="1 2" key="1">
    <citation type="submission" date="2014-02" db="EMBL/GenBank/DDBJ databases">
        <title>The small core and large imbalanced accessory genome model reveals a collaborative survival strategy of Sorangium cellulosum strains in nature.</title>
        <authorList>
            <person name="Han K."/>
            <person name="Peng R."/>
            <person name="Blom J."/>
            <person name="Li Y.-Z."/>
        </authorList>
    </citation>
    <scope>NUCLEOTIDE SEQUENCE [LARGE SCALE GENOMIC DNA]</scope>
    <source>
        <strain evidence="1 2">So0157-18</strain>
    </source>
</reference>
<feature type="non-terminal residue" evidence="1">
    <location>
        <position position="1"/>
    </location>
</feature>
<accession>A0A150P781</accession>
<evidence type="ECO:0000313" key="1">
    <source>
        <dbReference type="EMBL" id="KYF51476.1"/>
    </source>
</evidence>
<name>A0A150P781_SORCE</name>
<proteinExistence type="predicted"/>
<dbReference type="AlphaFoldDB" id="A0A150P781"/>
<dbReference type="EMBL" id="JELX01003719">
    <property type="protein sequence ID" value="KYF51476.1"/>
    <property type="molecule type" value="Genomic_DNA"/>
</dbReference>
<organism evidence="1 2">
    <name type="scientific">Sorangium cellulosum</name>
    <name type="common">Polyangium cellulosum</name>
    <dbReference type="NCBI Taxonomy" id="56"/>
    <lineage>
        <taxon>Bacteria</taxon>
        <taxon>Pseudomonadati</taxon>
        <taxon>Myxococcota</taxon>
        <taxon>Polyangia</taxon>
        <taxon>Polyangiales</taxon>
        <taxon>Polyangiaceae</taxon>
        <taxon>Sorangium</taxon>
    </lineage>
</organism>
<protein>
    <submittedName>
        <fullName evidence="1">Uncharacterized protein</fullName>
    </submittedName>
</protein>
<dbReference type="Proteomes" id="UP000075604">
    <property type="component" value="Unassembled WGS sequence"/>
</dbReference>
<evidence type="ECO:0000313" key="2">
    <source>
        <dbReference type="Proteomes" id="UP000075604"/>
    </source>
</evidence>
<sequence length="59" mass="5259">GGQGGPSIAVAVVGPSLPVVMEAELTAGTGGKGGLGANPSVAGSAGDDGLAIAVAGFPQ</sequence>
<gene>
    <name evidence="1" type="ORF">BE04_49575</name>
</gene>
<comment type="caution">
    <text evidence="1">The sequence shown here is derived from an EMBL/GenBank/DDBJ whole genome shotgun (WGS) entry which is preliminary data.</text>
</comment>